<feature type="region of interest" description="Disordered" evidence="1">
    <location>
        <begin position="172"/>
        <end position="204"/>
    </location>
</feature>
<dbReference type="AlphaFoldDB" id="A0AAD8P3R0"/>
<dbReference type="InterPro" id="IPR036291">
    <property type="entry name" value="NAD(P)-bd_dom_sf"/>
</dbReference>
<protein>
    <submittedName>
        <fullName evidence="3">Uncharacterized protein</fullName>
    </submittedName>
</protein>
<keyword evidence="2" id="KW-0472">Membrane</keyword>
<dbReference type="PANTHER" id="PTHR24314:SF27">
    <property type="entry name" value="CHLOROPHYLL(IDE) B REDUCTASE"/>
    <property type="match status" value="1"/>
</dbReference>
<dbReference type="Gene3D" id="3.40.50.720">
    <property type="entry name" value="NAD(P)-binding Rossmann-like Domain"/>
    <property type="match status" value="1"/>
</dbReference>
<dbReference type="InterPro" id="IPR002347">
    <property type="entry name" value="SDR_fam"/>
</dbReference>
<dbReference type="PANTHER" id="PTHR24314">
    <property type="entry name" value="NON-SPECIFIC LIPID TRANSFER PROTEIN-RELATED"/>
    <property type="match status" value="1"/>
</dbReference>
<dbReference type="EMBL" id="JAUHHV010000003">
    <property type="protein sequence ID" value="KAK1430861.1"/>
    <property type="molecule type" value="Genomic_DNA"/>
</dbReference>
<dbReference type="Proteomes" id="UP001229421">
    <property type="component" value="Unassembled WGS sequence"/>
</dbReference>
<comment type="caution">
    <text evidence="3">The sequence shown here is derived from an EMBL/GenBank/DDBJ whole genome shotgun (WGS) entry which is preliminary data.</text>
</comment>
<accession>A0AAD8P3R0</accession>
<feature type="transmembrane region" description="Helical" evidence="2">
    <location>
        <begin position="45"/>
        <end position="66"/>
    </location>
</feature>
<proteinExistence type="predicted"/>
<keyword evidence="2" id="KW-1133">Transmembrane helix</keyword>
<organism evidence="3 4">
    <name type="scientific">Tagetes erecta</name>
    <name type="common">African marigold</name>
    <dbReference type="NCBI Taxonomy" id="13708"/>
    <lineage>
        <taxon>Eukaryota</taxon>
        <taxon>Viridiplantae</taxon>
        <taxon>Streptophyta</taxon>
        <taxon>Embryophyta</taxon>
        <taxon>Tracheophyta</taxon>
        <taxon>Spermatophyta</taxon>
        <taxon>Magnoliopsida</taxon>
        <taxon>eudicotyledons</taxon>
        <taxon>Gunneridae</taxon>
        <taxon>Pentapetalae</taxon>
        <taxon>asterids</taxon>
        <taxon>campanulids</taxon>
        <taxon>Asterales</taxon>
        <taxon>Asteraceae</taxon>
        <taxon>Asteroideae</taxon>
        <taxon>Heliantheae alliance</taxon>
        <taxon>Tageteae</taxon>
        <taxon>Tagetes</taxon>
    </lineage>
</organism>
<keyword evidence="2" id="KW-0812">Transmembrane</keyword>
<dbReference type="GO" id="GO:0010304">
    <property type="term" value="P:PSII associated light-harvesting complex II catabolic process"/>
    <property type="evidence" value="ECO:0007669"/>
    <property type="project" value="TreeGrafter"/>
</dbReference>
<gene>
    <name evidence="3" type="ORF">QVD17_13930</name>
</gene>
<feature type="transmembrane region" description="Helical" evidence="2">
    <location>
        <begin position="12"/>
        <end position="33"/>
    </location>
</feature>
<dbReference type="SUPFAM" id="SSF51735">
    <property type="entry name" value="NAD(P)-binding Rossmann-fold domains"/>
    <property type="match status" value="1"/>
</dbReference>
<evidence type="ECO:0000256" key="2">
    <source>
        <dbReference type="SAM" id="Phobius"/>
    </source>
</evidence>
<evidence type="ECO:0000313" key="4">
    <source>
        <dbReference type="Proteomes" id="UP001229421"/>
    </source>
</evidence>
<dbReference type="InterPro" id="IPR052625">
    <property type="entry name" value="Chl_b_Red"/>
</dbReference>
<dbReference type="GO" id="GO:0015996">
    <property type="term" value="P:chlorophyll catabolic process"/>
    <property type="evidence" value="ECO:0007669"/>
    <property type="project" value="TreeGrafter"/>
</dbReference>
<name>A0AAD8P3R0_TARER</name>
<evidence type="ECO:0000256" key="1">
    <source>
        <dbReference type="SAM" id="MobiDB-lite"/>
    </source>
</evidence>
<evidence type="ECO:0000313" key="3">
    <source>
        <dbReference type="EMBL" id="KAK1430861.1"/>
    </source>
</evidence>
<reference evidence="3" key="1">
    <citation type="journal article" date="2023" name="bioRxiv">
        <title>Improved chromosome-level genome assembly for marigold (Tagetes erecta).</title>
        <authorList>
            <person name="Jiang F."/>
            <person name="Yuan L."/>
            <person name="Wang S."/>
            <person name="Wang H."/>
            <person name="Xu D."/>
            <person name="Wang A."/>
            <person name="Fan W."/>
        </authorList>
    </citation>
    <scope>NUCLEOTIDE SEQUENCE</scope>
    <source>
        <strain evidence="3">WSJ</strain>
        <tissue evidence="3">Leaf</tissue>
    </source>
</reference>
<keyword evidence="4" id="KW-1185">Reference proteome</keyword>
<sequence>MEKLEENLAKIALHFGRYIVTMMSTGVILLSGFSFSGGDGQMNDLIWYSWVGGIIIGTMIGSNMVLDEVSRAGPRNVVITGSTRGLGKALAREFLLSGDRVVIASRSEKSVKMTIKELEENLHEGMATEAMLRITQLMLSTRKSLGICLGEGEQDHGGGNSVVVEVWWRQSEGGSEGGGSAAKQQGWKRSGGRELVKGSLLASS</sequence>
<dbReference type="GO" id="GO:0034256">
    <property type="term" value="F:chlorophyll(ide) b reductase activity"/>
    <property type="evidence" value="ECO:0007669"/>
    <property type="project" value="TreeGrafter"/>
</dbReference>
<dbReference type="Pfam" id="PF00106">
    <property type="entry name" value="adh_short"/>
    <property type="match status" value="1"/>
</dbReference>